<dbReference type="PANTHER" id="PTHR13504">
    <property type="entry name" value="FIDO DOMAIN-CONTAINING PROTEIN DDB_G0283145"/>
    <property type="match status" value="1"/>
</dbReference>
<protein>
    <submittedName>
        <fullName evidence="4">Fic family protein</fullName>
    </submittedName>
</protein>
<evidence type="ECO:0000256" key="1">
    <source>
        <dbReference type="PIRSR" id="PIRSR640198-1"/>
    </source>
</evidence>
<evidence type="ECO:0000313" key="4">
    <source>
        <dbReference type="EMBL" id="GGG08994.1"/>
    </source>
</evidence>
<feature type="active site" evidence="1">
    <location>
        <position position="266"/>
    </location>
</feature>
<sequence>MQKPPKFEVPTSKQIAKYHSQPKLRAFSDDEYIHWDKLRYKAAGLGFSAEALWNLIKLHRMSNGINTGLVDERGKPFYFVNTDKIQRLVHKIDKFSGGAIKAQSGLLTEKSKDEYLFKSLLEESISSSQLEGAVTTRKVAKDMILSERKPRDQGEKMIYNNYNAMSFLQGKIKDRLNEEFLFELHSIITIDTLESNHQIGGFRKESDNVCVVDKYGEIVHKPPKACLLGQRLNELYQFANSEELHSSFIHPVIKAIIIHFMLAYEHPFVDGNGRTARALYYWHVAKSGYWLMEFLPISRIIQHAPVQYGKAFLQTETDDNDLTYFIHYHLEVIDKALDDLFIYLKNQAAKLQNVDEFLKDSLLKKELNSRQISVLRHALENQYMVYSPSIHKNHHCISIETARKDFQKLVDLELFYRFKKSGAHLFVPRNNLHEFLIKM</sequence>
<dbReference type="GO" id="GO:0005524">
    <property type="term" value="F:ATP binding"/>
    <property type="evidence" value="ECO:0007669"/>
    <property type="project" value="UniProtKB-KW"/>
</dbReference>
<dbReference type="PROSITE" id="PS51459">
    <property type="entry name" value="FIDO"/>
    <property type="match status" value="1"/>
</dbReference>
<dbReference type="PANTHER" id="PTHR13504:SF38">
    <property type="entry name" value="FIDO DOMAIN-CONTAINING PROTEIN"/>
    <property type="match status" value="1"/>
</dbReference>
<gene>
    <name evidence="4" type="ORF">GCM10010995_28250</name>
</gene>
<keyword evidence="5" id="KW-1185">Reference proteome</keyword>
<dbReference type="InterPro" id="IPR040198">
    <property type="entry name" value="Fido_containing"/>
</dbReference>
<evidence type="ECO:0000259" key="3">
    <source>
        <dbReference type="PROSITE" id="PS51459"/>
    </source>
</evidence>
<feature type="domain" description="Fido" evidence="3">
    <location>
        <begin position="176"/>
        <end position="331"/>
    </location>
</feature>
<dbReference type="Proteomes" id="UP000636949">
    <property type="component" value="Unassembled WGS sequence"/>
</dbReference>
<dbReference type="InterPro" id="IPR036597">
    <property type="entry name" value="Fido-like_dom_sf"/>
</dbReference>
<feature type="binding site" evidence="2">
    <location>
        <begin position="270"/>
        <end position="277"/>
    </location>
    <ligand>
        <name>ATP</name>
        <dbReference type="ChEBI" id="CHEBI:30616"/>
    </ligand>
</feature>
<dbReference type="SUPFAM" id="SSF140931">
    <property type="entry name" value="Fic-like"/>
    <property type="match status" value="1"/>
</dbReference>
<accession>A0A8J2Z765</accession>
<organism evidence="4 5">
    <name type="scientific">Cysteiniphilum litorale</name>
    <dbReference type="NCBI Taxonomy" id="2056700"/>
    <lineage>
        <taxon>Bacteria</taxon>
        <taxon>Pseudomonadati</taxon>
        <taxon>Pseudomonadota</taxon>
        <taxon>Gammaproteobacteria</taxon>
        <taxon>Thiotrichales</taxon>
        <taxon>Fastidiosibacteraceae</taxon>
        <taxon>Cysteiniphilum</taxon>
    </lineage>
</organism>
<dbReference type="AlphaFoldDB" id="A0A8J2Z765"/>
<dbReference type="InterPro" id="IPR003812">
    <property type="entry name" value="Fido"/>
</dbReference>
<comment type="caution">
    <text evidence="4">The sequence shown here is derived from an EMBL/GenBank/DDBJ whole genome shotgun (WGS) entry which is preliminary data.</text>
</comment>
<keyword evidence="2" id="KW-0547">Nucleotide-binding</keyword>
<dbReference type="Pfam" id="PF02661">
    <property type="entry name" value="Fic"/>
    <property type="match status" value="1"/>
</dbReference>
<reference evidence="4" key="1">
    <citation type="journal article" date="2014" name="Int. J. Syst. Evol. Microbiol.">
        <title>Complete genome sequence of Corynebacterium casei LMG S-19264T (=DSM 44701T), isolated from a smear-ripened cheese.</title>
        <authorList>
            <consortium name="US DOE Joint Genome Institute (JGI-PGF)"/>
            <person name="Walter F."/>
            <person name="Albersmeier A."/>
            <person name="Kalinowski J."/>
            <person name="Ruckert C."/>
        </authorList>
    </citation>
    <scope>NUCLEOTIDE SEQUENCE</scope>
    <source>
        <strain evidence="4">CGMCC 1.15758</strain>
    </source>
</reference>
<keyword evidence="2" id="KW-0067">ATP-binding</keyword>
<evidence type="ECO:0000313" key="5">
    <source>
        <dbReference type="Proteomes" id="UP000636949"/>
    </source>
</evidence>
<dbReference type="EMBL" id="BMJS01000086">
    <property type="protein sequence ID" value="GGG08994.1"/>
    <property type="molecule type" value="Genomic_DNA"/>
</dbReference>
<name>A0A8J2Z765_9GAMM</name>
<dbReference type="Gene3D" id="1.10.3290.10">
    <property type="entry name" value="Fido-like domain"/>
    <property type="match status" value="1"/>
</dbReference>
<proteinExistence type="predicted"/>
<dbReference type="RefSeq" id="WP_117004131.1">
    <property type="nucleotide sequence ID" value="NZ_BMJS01000086.1"/>
</dbReference>
<reference evidence="4" key="2">
    <citation type="submission" date="2020-09" db="EMBL/GenBank/DDBJ databases">
        <authorList>
            <person name="Sun Q."/>
            <person name="Zhou Y."/>
        </authorList>
    </citation>
    <scope>NUCLEOTIDE SEQUENCE</scope>
    <source>
        <strain evidence="4">CGMCC 1.15758</strain>
    </source>
</reference>
<evidence type="ECO:0000256" key="2">
    <source>
        <dbReference type="PIRSR" id="PIRSR640198-2"/>
    </source>
</evidence>